<evidence type="ECO:0000313" key="1">
    <source>
        <dbReference type="EMBL" id="CAI6367916.1"/>
    </source>
</evidence>
<proteinExistence type="predicted"/>
<comment type="caution">
    <text evidence="1">The sequence shown here is derived from an EMBL/GenBank/DDBJ whole genome shotgun (WGS) entry which is preliminary data.</text>
</comment>
<organism evidence="1 2">
    <name type="scientific">Macrosiphum euphorbiae</name>
    <name type="common">potato aphid</name>
    <dbReference type="NCBI Taxonomy" id="13131"/>
    <lineage>
        <taxon>Eukaryota</taxon>
        <taxon>Metazoa</taxon>
        <taxon>Ecdysozoa</taxon>
        <taxon>Arthropoda</taxon>
        <taxon>Hexapoda</taxon>
        <taxon>Insecta</taxon>
        <taxon>Pterygota</taxon>
        <taxon>Neoptera</taxon>
        <taxon>Paraneoptera</taxon>
        <taxon>Hemiptera</taxon>
        <taxon>Sternorrhyncha</taxon>
        <taxon>Aphidomorpha</taxon>
        <taxon>Aphidoidea</taxon>
        <taxon>Aphididae</taxon>
        <taxon>Macrosiphini</taxon>
        <taxon>Macrosiphum</taxon>
    </lineage>
</organism>
<sequence length="155" mass="18367">MDQSGVAGSGRRYSARRIFWSSLDCQLFCVLNTWPPYLIIRSHHDHRQQLQQARIRRATILLIFLAERIEEKDCVQFGEENFGPNLTLGRSTLYAQVHNTTFIIQLLIFIVDRWSEKSRVSQLNKTTVVWSKYNFQCHHFNYWHSCTALRYSNAR</sequence>
<dbReference type="Proteomes" id="UP001160148">
    <property type="component" value="Unassembled WGS sequence"/>
</dbReference>
<evidence type="ECO:0000313" key="2">
    <source>
        <dbReference type="Proteomes" id="UP001160148"/>
    </source>
</evidence>
<accession>A0AAV0XKG3</accession>
<protein>
    <submittedName>
        <fullName evidence="1">Uncharacterized protein</fullName>
    </submittedName>
</protein>
<name>A0AAV0XKG3_9HEMI</name>
<keyword evidence="2" id="KW-1185">Reference proteome</keyword>
<dbReference type="AlphaFoldDB" id="A0AAV0XKG3"/>
<dbReference type="EMBL" id="CARXXK010000005">
    <property type="protein sequence ID" value="CAI6367916.1"/>
    <property type="molecule type" value="Genomic_DNA"/>
</dbReference>
<gene>
    <name evidence="1" type="ORF">MEUPH1_LOCUS22329</name>
</gene>
<reference evidence="1 2" key="1">
    <citation type="submission" date="2023-01" db="EMBL/GenBank/DDBJ databases">
        <authorList>
            <person name="Whitehead M."/>
        </authorList>
    </citation>
    <scope>NUCLEOTIDE SEQUENCE [LARGE SCALE GENOMIC DNA]</scope>
</reference>